<dbReference type="Gene3D" id="3.40.1190.10">
    <property type="entry name" value="Mur-like, catalytic domain"/>
    <property type="match status" value="1"/>
</dbReference>
<feature type="binding site" evidence="7">
    <location>
        <position position="163"/>
    </location>
    <ligand>
        <name>UDP-N-acetyl-alpha-D-muramoyl-L-alanyl-D-glutamate</name>
        <dbReference type="ChEBI" id="CHEBI:83900"/>
    </ligand>
</feature>
<dbReference type="GO" id="GO:0047482">
    <property type="term" value="F:UDP-N-acetylmuramoyl-L-alanyl-D-glutamate-L-lysine ligase activity"/>
    <property type="evidence" value="ECO:0007669"/>
    <property type="project" value="UniProtKB-UniRule"/>
</dbReference>
<keyword evidence="7" id="KW-0067">ATP-binding</keyword>
<dbReference type="Pfam" id="PF02875">
    <property type="entry name" value="Mur_ligase_C"/>
    <property type="match status" value="1"/>
</dbReference>
<reference evidence="12" key="2">
    <citation type="submission" date="2023-01" db="EMBL/GenBank/DDBJ databases">
        <authorList>
            <person name="Sun Q."/>
            <person name="Evtushenko L."/>
        </authorList>
    </citation>
    <scope>NUCLEOTIDE SEQUENCE</scope>
    <source>
        <strain evidence="12">VKM Ac-1940</strain>
    </source>
</reference>
<keyword evidence="2 7" id="KW-0132">Cell division</keyword>
<dbReference type="EC" id="6.3.2.7" evidence="7"/>
<dbReference type="AlphaFoldDB" id="A0A9W6HPD8"/>
<dbReference type="Gene3D" id="3.90.190.20">
    <property type="entry name" value="Mur ligase, C-terminal domain"/>
    <property type="match status" value="1"/>
</dbReference>
<dbReference type="PANTHER" id="PTHR23135">
    <property type="entry name" value="MUR LIGASE FAMILY MEMBER"/>
    <property type="match status" value="1"/>
</dbReference>
<evidence type="ECO:0000256" key="3">
    <source>
        <dbReference type="ARBA" id="ARBA00022960"/>
    </source>
</evidence>
<evidence type="ECO:0000259" key="9">
    <source>
        <dbReference type="Pfam" id="PF01225"/>
    </source>
</evidence>
<dbReference type="Pfam" id="PF01225">
    <property type="entry name" value="Mur_ligase"/>
    <property type="match status" value="1"/>
</dbReference>
<dbReference type="NCBIfam" id="TIGR01085">
    <property type="entry name" value="murE"/>
    <property type="match status" value="1"/>
</dbReference>
<evidence type="ECO:0000256" key="8">
    <source>
        <dbReference type="RuleBase" id="RU004135"/>
    </source>
</evidence>
<dbReference type="GO" id="GO:0051301">
    <property type="term" value="P:cell division"/>
    <property type="evidence" value="ECO:0007669"/>
    <property type="project" value="UniProtKB-KW"/>
</dbReference>
<dbReference type="GO" id="GO:0005524">
    <property type="term" value="F:ATP binding"/>
    <property type="evidence" value="ECO:0007669"/>
    <property type="project" value="UniProtKB-UniRule"/>
</dbReference>
<comment type="similarity">
    <text evidence="1 7">Belongs to the MurCDEF family. MurE subfamily.</text>
</comment>
<dbReference type="InterPro" id="IPR036565">
    <property type="entry name" value="Mur-like_cat_sf"/>
</dbReference>
<feature type="domain" description="Mur ligase C-terminal" evidence="10">
    <location>
        <begin position="315"/>
        <end position="442"/>
    </location>
</feature>
<keyword evidence="4 7" id="KW-0573">Peptidoglycan synthesis</keyword>
<dbReference type="EMBL" id="BSER01000009">
    <property type="protein sequence ID" value="GLJ96208.1"/>
    <property type="molecule type" value="Genomic_DNA"/>
</dbReference>
<evidence type="ECO:0000259" key="11">
    <source>
        <dbReference type="Pfam" id="PF08245"/>
    </source>
</evidence>
<evidence type="ECO:0000313" key="13">
    <source>
        <dbReference type="Proteomes" id="UP001142291"/>
    </source>
</evidence>
<dbReference type="GO" id="GO:0009252">
    <property type="term" value="P:peptidoglycan biosynthetic process"/>
    <property type="evidence" value="ECO:0007669"/>
    <property type="project" value="UniProtKB-UniRule"/>
</dbReference>
<reference evidence="12" key="1">
    <citation type="journal article" date="2014" name="Int. J. Syst. Evol. Microbiol.">
        <title>Complete genome sequence of Corynebacterium casei LMG S-19264T (=DSM 44701T), isolated from a smear-ripened cheese.</title>
        <authorList>
            <consortium name="US DOE Joint Genome Institute (JGI-PGF)"/>
            <person name="Walter F."/>
            <person name="Albersmeier A."/>
            <person name="Kalinowski J."/>
            <person name="Ruckert C."/>
        </authorList>
    </citation>
    <scope>NUCLEOTIDE SEQUENCE</scope>
    <source>
        <strain evidence="12">VKM Ac-1940</strain>
    </source>
</reference>
<dbReference type="GO" id="GO:0005737">
    <property type="term" value="C:cytoplasm"/>
    <property type="evidence" value="ECO:0007669"/>
    <property type="project" value="UniProtKB-SubCell"/>
</dbReference>
<evidence type="ECO:0000256" key="5">
    <source>
        <dbReference type="ARBA" id="ARBA00023306"/>
    </source>
</evidence>
<comment type="caution">
    <text evidence="7">Lacks conserved residue(s) required for the propagation of feature annotation.</text>
</comment>
<comment type="caution">
    <text evidence="12">The sequence shown here is derived from an EMBL/GenBank/DDBJ whole genome shotgun (WGS) entry which is preliminary data.</text>
</comment>
<dbReference type="PANTHER" id="PTHR23135:SF4">
    <property type="entry name" value="UDP-N-ACETYLMURAMOYL-L-ALANYL-D-GLUTAMATE--2,6-DIAMINOPIMELATE LIGASE MURE HOMOLOG, CHLOROPLASTIC"/>
    <property type="match status" value="1"/>
</dbReference>
<dbReference type="GO" id="GO:0008360">
    <property type="term" value="P:regulation of cell shape"/>
    <property type="evidence" value="ECO:0007669"/>
    <property type="project" value="UniProtKB-KW"/>
</dbReference>
<name>A0A9W6HPD8_9MICO</name>
<keyword evidence="7" id="KW-0547">Nucleotide-binding</keyword>
<keyword evidence="5 7" id="KW-0131">Cell cycle</keyword>
<dbReference type="InterPro" id="IPR004101">
    <property type="entry name" value="Mur_ligase_C"/>
</dbReference>
<feature type="modified residue" description="N6-carboxylysine" evidence="7">
    <location>
        <position position="203"/>
    </location>
</feature>
<comment type="catalytic activity">
    <reaction evidence="7">
        <text>UDP-N-acetyl-alpha-D-muramoyl-L-alanyl-D-glutamate + L-lysine + ATP = UDP-N-acetyl-alpha-D-muramoyl-L-alanyl-gamma-D-glutamyl-L-lysine + ADP + phosphate + H(+)</text>
        <dbReference type="Rhea" id="RHEA:17969"/>
        <dbReference type="ChEBI" id="CHEBI:15378"/>
        <dbReference type="ChEBI" id="CHEBI:30616"/>
        <dbReference type="ChEBI" id="CHEBI:32551"/>
        <dbReference type="ChEBI" id="CHEBI:43474"/>
        <dbReference type="ChEBI" id="CHEBI:83900"/>
        <dbReference type="ChEBI" id="CHEBI:83903"/>
        <dbReference type="ChEBI" id="CHEBI:456216"/>
        <dbReference type="EC" id="6.3.2.7"/>
    </reaction>
</comment>
<comment type="function">
    <text evidence="7">Catalyzes the addition of L-lysine to the nucleotide precursor UDP-N-acetylmuramoyl-L-alanyl-D-glutamate (UMAG) in the biosynthesis of bacterial cell-wall peptidoglycan.</text>
</comment>
<evidence type="ECO:0000256" key="2">
    <source>
        <dbReference type="ARBA" id="ARBA00022618"/>
    </source>
</evidence>
<dbReference type="SUPFAM" id="SSF53623">
    <property type="entry name" value="MurD-like peptide ligases, catalytic domain"/>
    <property type="match status" value="1"/>
</dbReference>
<keyword evidence="7 12" id="KW-0436">Ligase</keyword>
<keyword evidence="3 7" id="KW-0133">Cell shape</keyword>
<dbReference type="HAMAP" id="MF_00208">
    <property type="entry name" value="MurE"/>
    <property type="match status" value="1"/>
</dbReference>
<feature type="binding site" evidence="7">
    <location>
        <position position="171"/>
    </location>
    <ligand>
        <name>UDP-N-acetyl-alpha-D-muramoyl-L-alanyl-D-glutamate</name>
        <dbReference type="ChEBI" id="CHEBI:83900"/>
    </ligand>
</feature>
<dbReference type="Gene3D" id="3.40.1390.10">
    <property type="entry name" value="MurE/MurF, N-terminal domain"/>
    <property type="match status" value="1"/>
</dbReference>
<dbReference type="GO" id="GO:0071555">
    <property type="term" value="P:cell wall organization"/>
    <property type="evidence" value="ECO:0007669"/>
    <property type="project" value="UniProtKB-KW"/>
</dbReference>
<evidence type="ECO:0000256" key="1">
    <source>
        <dbReference type="ARBA" id="ARBA00005898"/>
    </source>
</evidence>
<keyword evidence="7" id="KW-0460">Magnesium</keyword>
<dbReference type="GO" id="GO:0000287">
    <property type="term" value="F:magnesium ion binding"/>
    <property type="evidence" value="ECO:0007669"/>
    <property type="project" value="UniProtKB-UniRule"/>
</dbReference>
<dbReference type="NCBIfam" id="NF001126">
    <property type="entry name" value="PRK00139.1-4"/>
    <property type="match status" value="1"/>
</dbReference>
<dbReference type="SUPFAM" id="SSF53244">
    <property type="entry name" value="MurD-like peptide ligases, peptide-binding domain"/>
    <property type="match status" value="1"/>
</dbReference>
<dbReference type="InterPro" id="IPR000713">
    <property type="entry name" value="Mur_ligase_N"/>
</dbReference>
<comment type="PTM">
    <text evidence="7">Carboxylation is probably crucial for Mg(2+) binding and, consequently, for the gamma-phosphate positioning of ATP.</text>
</comment>
<dbReference type="InterPro" id="IPR005761">
    <property type="entry name" value="UDP-N-AcMur-Glu-dNH2Pim_ligase"/>
</dbReference>
<feature type="short sequence motif" description="L-lysine recognition motif" evidence="7">
    <location>
        <begin position="388"/>
        <end position="391"/>
    </location>
</feature>
<feature type="domain" description="Mur ligase central" evidence="11">
    <location>
        <begin position="94"/>
        <end position="292"/>
    </location>
</feature>
<sequence>MRGGAVATGVALSTQTVVPGDLFIALPGARTHGAAYADEAIAHGAVAVLTDTAGAALLPDGVPTVVVADVRPVLGPLAAWFYGFPADTLKTIGITGTQGKTSTSYLVDAALGSRHSGVIGSMGARIDGEPLPSKLTTPESVQFQALLARMGELGAQVVVSEVSSHAIAMHRLDGMVFDVGIFLNLGHDHLDFHGTQQAYRDTKRELFTSRMSRRGLVNIDDQTGRRFHADPELNVESFSIEGRDADWRAIDIDLGPDGSSFTVVGPEGQSARFTTPIPGTFTVSNILSAVAALDRVGHPLEASVAGIARFTGVEGRVQFVPVDADFRVVIDAGHKPEAINALLCALRPSVPGRLITVIGSNGDRDAHKRPLMGRFSAMASDVVIVTDDNPASEDPALIRRAVVRGTRGSSAEVHDVAGRAEAIHVAVDLARAGDMIVIVGKGDERHQIMADGIVPHSDPDEVEWALARRRAAAD</sequence>
<dbReference type="Proteomes" id="UP001142291">
    <property type="component" value="Unassembled WGS sequence"/>
</dbReference>
<feature type="binding site" evidence="7">
    <location>
        <begin position="136"/>
        <end position="137"/>
    </location>
    <ligand>
        <name>UDP-N-acetyl-alpha-D-muramoyl-L-alanyl-D-glutamate</name>
        <dbReference type="ChEBI" id="CHEBI:83900"/>
    </ligand>
</feature>
<proteinExistence type="inferred from homology"/>
<evidence type="ECO:0000256" key="6">
    <source>
        <dbReference type="ARBA" id="ARBA00023316"/>
    </source>
</evidence>
<protein>
    <recommendedName>
        <fullName evidence="7">UDP-N-acetylmuramoyl-L-alanyl-D-glutamate--L-lysine ligase</fullName>
        <ecNumber evidence="7">6.3.2.7</ecNumber>
    </recommendedName>
    <alternativeName>
        <fullName evidence="7">L-lysine-adding enzyme</fullName>
    </alternativeName>
    <alternativeName>
        <fullName evidence="7">UDP-MurNAc-L-Ala-D-Glu:L-Lys ligase</fullName>
    </alternativeName>
    <alternativeName>
        <fullName evidence="7">UDP-MurNAc-tripeptide synthetase</fullName>
    </alternativeName>
    <alternativeName>
        <fullName evidence="7">UDP-N-acetylmuramyl-tripeptide synthetase</fullName>
    </alternativeName>
</protein>
<feature type="binding site" evidence="7">
    <location>
        <position position="12"/>
    </location>
    <ligand>
        <name>UDP-N-acetyl-alpha-D-muramoyl-L-alanyl-D-glutamate</name>
        <dbReference type="ChEBI" id="CHEBI:83900"/>
    </ligand>
</feature>
<feature type="binding site" evidence="7">
    <location>
        <position position="14"/>
    </location>
    <ligand>
        <name>UDP-N-acetyl-alpha-D-muramoyl-L-alanyl-D-glutamate</name>
        <dbReference type="ChEBI" id="CHEBI:83900"/>
    </ligand>
</feature>
<evidence type="ECO:0000313" key="12">
    <source>
        <dbReference type="EMBL" id="GLJ96208.1"/>
    </source>
</evidence>
<organism evidence="12 13">
    <name type="scientific">Microbacterium dextranolyticum</name>
    <dbReference type="NCBI Taxonomy" id="36806"/>
    <lineage>
        <taxon>Bacteria</taxon>
        <taxon>Bacillati</taxon>
        <taxon>Actinomycetota</taxon>
        <taxon>Actinomycetes</taxon>
        <taxon>Micrococcales</taxon>
        <taxon>Microbacteriaceae</taxon>
        <taxon>Microbacterium</taxon>
    </lineage>
</organism>
<evidence type="ECO:0000259" key="10">
    <source>
        <dbReference type="Pfam" id="PF02875"/>
    </source>
</evidence>
<comment type="pathway">
    <text evidence="7 8">Cell wall biogenesis; peptidoglycan biosynthesis.</text>
</comment>
<feature type="binding site" evidence="7">
    <location>
        <begin position="96"/>
        <end position="102"/>
    </location>
    <ligand>
        <name>ATP</name>
        <dbReference type="ChEBI" id="CHEBI:30616"/>
    </ligand>
</feature>
<comment type="cofactor">
    <cofactor evidence="7">
        <name>Mg(2+)</name>
        <dbReference type="ChEBI" id="CHEBI:18420"/>
    </cofactor>
</comment>
<feature type="domain" description="Mur ligase N-terminal catalytic" evidence="9">
    <location>
        <begin position="8"/>
        <end position="82"/>
    </location>
</feature>
<dbReference type="InterPro" id="IPR013221">
    <property type="entry name" value="Mur_ligase_cen"/>
</dbReference>
<evidence type="ECO:0000256" key="4">
    <source>
        <dbReference type="ARBA" id="ARBA00022984"/>
    </source>
</evidence>
<dbReference type="InterPro" id="IPR035911">
    <property type="entry name" value="MurE/MurF_N"/>
</dbReference>
<comment type="subcellular location">
    <subcellularLocation>
        <location evidence="7 8">Cytoplasm</location>
    </subcellularLocation>
</comment>
<accession>A0A9W6HPD8</accession>
<keyword evidence="6 7" id="KW-0961">Cell wall biogenesis/degradation</keyword>
<keyword evidence="7" id="KW-0963">Cytoplasm</keyword>
<gene>
    <name evidence="7 12" type="primary">murE</name>
    <name evidence="12" type="ORF">GCM10017591_22710</name>
</gene>
<dbReference type="InterPro" id="IPR036615">
    <property type="entry name" value="Mur_ligase_C_dom_sf"/>
</dbReference>
<dbReference type="Pfam" id="PF08245">
    <property type="entry name" value="Mur_ligase_M"/>
    <property type="match status" value="1"/>
</dbReference>
<keyword evidence="13" id="KW-1185">Reference proteome</keyword>
<evidence type="ECO:0000256" key="7">
    <source>
        <dbReference type="HAMAP-Rule" id="MF_00208"/>
    </source>
</evidence>
<dbReference type="SUPFAM" id="SSF63418">
    <property type="entry name" value="MurE/MurF N-terminal domain"/>
    <property type="match status" value="1"/>
</dbReference>